<dbReference type="EMBL" id="CAADFR010000107">
    <property type="protein sequence ID" value="VFK41852.1"/>
    <property type="molecule type" value="Genomic_DNA"/>
</dbReference>
<dbReference type="AlphaFoldDB" id="A0A450Z1Y8"/>
<sequence>MYWENQMERSTRSRRIPCRNLGPGMATNKRDCRDPVAMGGGKHSMGFYAISLQESILPVE</sequence>
<dbReference type="EMBL" id="CAADFU010000105">
    <property type="protein sequence ID" value="VFK47759.1"/>
    <property type="molecule type" value="Genomic_DNA"/>
</dbReference>
<feature type="compositionally biased region" description="Basic and acidic residues" evidence="1">
    <location>
        <begin position="1"/>
        <end position="11"/>
    </location>
</feature>
<evidence type="ECO:0000313" key="2">
    <source>
        <dbReference type="EMBL" id="VFK41852.1"/>
    </source>
</evidence>
<gene>
    <name evidence="3" type="ORF">BECKSD772E_GA0070983_11054</name>
    <name evidence="2" type="ORF">BECKSD772F_GA0070984_11074</name>
</gene>
<evidence type="ECO:0000256" key="1">
    <source>
        <dbReference type="SAM" id="MobiDB-lite"/>
    </source>
</evidence>
<evidence type="ECO:0000313" key="3">
    <source>
        <dbReference type="EMBL" id="VFK47759.1"/>
    </source>
</evidence>
<accession>A0A450Z1Y8</accession>
<reference evidence="3" key="1">
    <citation type="submission" date="2019-02" db="EMBL/GenBank/DDBJ databases">
        <authorList>
            <person name="Gruber-Vodicka R. H."/>
            <person name="Seah K. B. B."/>
        </authorList>
    </citation>
    <scope>NUCLEOTIDE SEQUENCE</scope>
    <source>
        <strain evidence="3">BECK_S1320</strain>
        <strain evidence="2">BECK_S1321</strain>
    </source>
</reference>
<protein>
    <submittedName>
        <fullName evidence="3">Uncharacterized protein</fullName>
    </submittedName>
</protein>
<name>A0A450Z1Y8_9GAMM</name>
<feature type="region of interest" description="Disordered" evidence="1">
    <location>
        <begin position="1"/>
        <end position="36"/>
    </location>
</feature>
<proteinExistence type="predicted"/>
<organism evidence="3">
    <name type="scientific">Candidatus Kentrum sp. SD</name>
    <dbReference type="NCBI Taxonomy" id="2126332"/>
    <lineage>
        <taxon>Bacteria</taxon>
        <taxon>Pseudomonadati</taxon>
        <taxon>Pseudomonadota</taxon>
        <taxon>Gammaproteobacteria</taxon>
        <taxon>Candidatus Kentrum</taxon>
    </lineage>
</organism>